<keyword evidence="4" id="KW-0732">Signal</keyword>
<dbReference type="InterPro" id="IPR036514">
    <property type="entry name" value="SGNH_hydro_sf"/>
</dbReference>
<feature type="active site" evidence="1">
    <location>
        <position position="1297"/>
    </location>
</feature>
<comment type="caution">
    <text evidence="5">The sequence shown here is derived from an EMBL/GenBank/DDBJ whole genome shotgun (WGS) entry which is preliminary data.</text>
</comment>
<feature type="disulfide bond" evidence="2">
    <location>
        <begin position="1018"/>
        <end position="1055"/>
    </location>
</feature>
<evidence type="ECO:0000313" key="5">
    <source>
        <dbReference type="EMBL" id="MBB5868384.1"/>
    </source>
</evidence>
<evidence type="ECO:0000256" key="2">
    <source>
        <dbReference type="PIRSR" id="PIRSR637460-2"/>
    </source>
</evidence>
<feature type="compositionally biased region" description="Basic and acidic residues" evidence="3">
    <location>
        <begin position="344"/>
        <end position="355"/>
    </location>
</feature>
<evidence type="ECO:0000256" key="4">
    <source>
        <dbReference type="SAM" id="SignalP"/>
    </source>
</evidence>
<dbReference type="Proteomes" id="UP000587527">
    <property type="component" value="Unassembled WGS sequence"/>
</dbReference>
<protein>
    <recommendedName>
        <fullName evidence="7">SGNH hydrolase-type esterase domain-containing protein</fullName>
    </recommendedName>
</protein>
<evidence type="ECO:0000256" key="3">
    <source>
        <dbReference type="SAM" id="MobiDB-lite"/>
    </source>
</evidence>
<feature type="compositionally biased region" description="Low complexity" evidence="3">
    <location>
        <begin position="381"/>
        <end position="400"/>
    </location>
</feature>
<organism evidence="5 6">
    <name type="scientific">Allocatelliglobosispora scoriae</name>
    <dbReference type="NCBI Taxonomy" id="643052"/>
    <lineage>
        <taxon>Bacteria</taxon>
        <taxon>Bacillati</taxon>
        <taxon>Actinomycetota</taxon>
        <taxon>Actinomycetes</taxon>
        <taxon>Micromonosporales</taxon>
        <taxon>Micromonosporaceae</taxon>
        <taxon>Allocatelliglobosispora</taxon>
    </lineage>
</organism>
<reference evidence="5 6" key="1">
    <citation type="submission" date="2020-08" db="EMBL/GenBank/DDBJ databases">
        <title>Sequencing the genomes of 1000 actinobacteria strains.</title>
        <authorList>
            <person name="Klenk H.-P."/>
        </authorList>
    </citation>
    <scope>NUCLEOTIDE SEQUENCE [LARGE SCALE GENOMIC DNA]</scope>
    <source>
        <strain evidence="5 6">DSM 45362</strain>
    </source>
</reference>
<feature type="region of interest" description="Disordered" evidence="3">
    <location>
        <begin position="344"/>
        <end position="413"/>
    </location>
</feature>
<dbReference type="PANTHER" id="PTHR37981:SF1">
    <property type="entry name" value="SGNH HYDROLASE-TYPE ESTERASE DOMAIN-CONTAINING PROTEIN"/>
    <property type="match status" value="1"/>
</dbReference>
<proteinExistence type="predicted"/>
<dbReference type="GO" id="GO:0004806">
    <property type="term" value="F:triacylglycerol lipase activity"/>
    <property type="evidence" value="ECO:0007669"/>
    <property type="project" value="TreeGrafter"/>
</dbReference>
<keyword evidence="2" id="KW-1015">Disulfide bond</keyword>
<evidence type="ECO:0000313" key="6">
    <source>
        <dbReference type="Proteomes" id="UP000587527"/>
    </source>
</evidence>
<gene>
    <name evidence="5" type="ORF">F4553_001763</name>
</gene>
<accession>A0A841BJF7</accession>
<dbReference type="GO" id="GO:0019433">
    <property type="term" value="P:triglyceride catabolic process"/>
    <property type="evidence" value="ECO:0007669"/>
    <property type="project" value="TreeGrafter"/>
</dbReference>
<feature type="disulfide bond" evidence="2">
    <location>
        <begin position="1209"/>
        <end position="1264"/>
    </location>
</feature>
<feature type="active site" description="Nucleophile" evidence="1">
    <location>
        <position position="992"/>
    </location>
</feature>
<dbReference type="InterPro" id="IPR023346">
    <property type="entry name" value="Lysozyme-like_dom_sf"/>
</dbReference>
<dbReference type="EMBL" id="JACHMN010000002">
    <property type="protein sequence ID" value="MBB5868384.1"/>
    <property type="molecule type" value="Genomic_DNA"/>
</dbReference>
<sequence>MRLFSRSTLSLLTVLMVAVTQVVVAEASAAAVMPSAASASVPARDAADTTRIRASDRAEILGTGWASSADRAWRVDGDAAGLHVLVAAAAEGYAWRTAATLAEPGFGDDMWIGNACVTASGRRLAVAYAPRLFTNDSVLQARGAFTAIVDLISGEVAKLPFTATLAYYSPGCGEGEAAVFTQTAGDHALRTRLIRVNTATAKPAPPIDLDGQVTSAVPVAGAIVAADSARLVRVDATGRRSVVARTNAVPFKITAAADGSLAFLDRDGDTALVRRLADARSAVLSTVATGALTEIDLTRDAAGRPIVTGEGTRAAGAGAVVLSGAPKGALASTLGQVLTWTERGDPRVPDADPQHVRTTGIQLRSSATGRSARFEVRPGTRPAAPGAGSSRSGTRSGAAPTLVGSPSNPVEAERTCSVPRNDAWNQVMQPKPRQVEWAVDQAVRNVLTVARPANWKNLGMPAYTPQGLFPPVGLSGGGYVPAQVMLGIAAQESNLWQATGRALPGMTGNPLVGNFYGREIYDADPGNDWDIHWSGADCGYGIMQFTDGMRLAGRERPGETALPYDKQRAVALDFATNVAAGLQLLQQKWNQTRGAGLTVNNGDPKYLENWFFAIWAYNSGFHADQGDGSAWGVGWLNNPANPNYPANRSSFLDTTMADAAHPQDWPYPEKVLGFAGHPIELPEAPGVTVAAFRPAVWNGGPDGGPINRRQVKPPVNQFCDTTNNCVPGGHYLPDDPGVVGEPAGPCAHQNPSGQYDLKCWYHRGTTWKADCVQTCGYELLRFDPGYAYQDDGTSYPPRCDVNGLPPGTVVIDDIPANAPIERPNCGRPFTDGGSFTFTFGADAAGNYPSKADTHQFGAGFEGHFYSSFGRGAGYSPPFGEPRMRVTGTWRATQAVHGYLRVKVALPDVGATERLARYDIDLGNGQTRFRVIPQRSTSNTWWDLGTFRFDGIPAVSLSTYTVDGYGDHTVAWDAVALVPSVQPSASYVAMGDSYSSGEGLAPYRAGTDIPEGDPESNTCHRAQRDAYPSQVKVPGHSTTIEQEAAAGNANFAFIACSGAKTTNITRTAYNSPPSPGDAAGHTDWGMPAGTDERRFLYNGELPQVEQGYLDVDTTLVTLSVGGNDARFTEVIRGCALSLQLCFDDAYHLTRGNGVVDPDPMKVYEKALIREQLGTHLKAAYHAIHAKAPNATIVVLAYPQLFEDFATINTCALLTPDKLNFLNTFADLLTIAIGKAVREVKAEGIAKISYVNTTQRWRDGVNRWPCGPATLPVPAPWTYPVIPGCFNGGIEVPCKASFHPTVPGHVELADLVNTQLRGHSTASQIQAHIEAYAQSRTDMPQWTTLTAPQAAVIAQLCLDYTFRGGVVGDPCMTDAILVPTTNDARGAAENDDFALQRNPAWVELNYTSGAQKKALHGITKSWMNNNAYRPNVCPVPRKDYPEAEFQCDEYPFYASRLGGAWDFYETKGIEQFSESSTSLRMIPGPENLAEGRLISQLVSGSRCNFTSWGTPQAIPGQPPVHPGSKYLTIPYIVADGSAPLSTYICPA</sequence>
<feature type="signal peptide" evidence="4">
    <location>
        <begin position="1"/>
        <end position="25"/>
    </location>
</feature>
<dbReference type="SUPFAM" id="SSF52266">
    <property type="entry name" value="SGNH hydrolase"/>
    <property type="match status" value="1"/>
</dbReference>
<feature type="chain" id="PRO_5038864346" description="SGNH hydrolase-type esterase domain-containing protein" evidence="4">
    <location>
        <begin position="26"/>
        <end position="1545"/>
    </location>
</feature>
<keyword evidence="6" id="KW-1185">Reference proteome</keyword>
<dbReference type="CDD" id="cd01823">
    <property type="entry name" value="SEST_like"/>
    <property type="match status" value="1"/>
</dbReference>
<dbReference type="Gene3D" id="1.10.530.10">
    <property type="match status" value="1"/>
</dbReference>
<dbReference type="PANTHER" id="PTHR37981">
    <property type="entry name" value="LIPASE 2"/>
    <property type="match status" value="1"/>
</dbReference>
<dbReference type="SUPFAM" id="SSF53955">
    <property type="entry name" value="Lysozyme-like"/>
    <property type="match status" value="1"/>
</dbReference>
<name>A0A841BJF7_9ACTN</name>
<evidence type="ECO:0000256" key="1">
    <source>
        <dbReference type="PIRSR" id="PIRSR637460-1"/>
    </source>
</evidence>
<dbReference type="Gene3D" id="3.40.50.1110">
    <property type="entry name" value="SGNH hydrolase"/>
    <property type="match status" value="1"/>
</dbReference>
<feature type="compositionally biased region" description="Polar residues" evidence="3">
    <location>
        <begin position="356"/>
        <end position="369"/>
    </location>
</feature>
<dbReference type="InterPro" id="IPR037460">
    <property type="entry name" value="SEST-like"/>
</dbReference>
<evidence type="ECO:0008006" key="7">
    <source>
        <dbReference type="Google" id="ProtNLM"/>
    </source>
</evidence>
<dbReference type="RefSeq" id="WP_184834279.1">
    <property type="nucleotide sequence ID" value="NZ_JACHMN010000002.1"/>
</dbReference>